<keyword evidence="2" id="KW-0238">DNA-binding</keyword>
<dbReference type="PANTHER" id="PTHR30153">
    <property type="entry name" value="REPLICATIVE DNA HELICASE DNAB"/>
    <property type="match status" value="1"/>
</dbReference>
<feature type="domain" description="DNA helicase DnaB-like N-terminal" evidence="4">
    <location>
        <begin position="3"/>
        <end position="100"/>
    </location>
</feature>
<reference evidence="6" key="1">
    <citation type="journal article" date="2019" name="Int. J. Syst. Evol. Microbiol.">
        <title>The Global Catalogue of Microorganisms (GCM) 10K type strain sequencing project: providing services to taxonomists for standard genome sequencing and annotation.</title>
        <authorList>
            <consortium name="The Broad Institute Genomics Platform"/>
            <consortium name="The Broad Institute Genome Sequencing Center for Infectious Disease"/>
            <person name="Wu L."/>
            <person name="Ma J."/>
        </authorList>
    </citation>
    <scope>NUCLEOTIDE SEQUENCE [LARGE SCALE GENOMIC DNA]</scope>
    <source>
        <strain evidence="6">CGMCC 4.7275</strain>
    </source>
</reference>
<dbReference type="InterPro" id="IPR007693">
    <property type="entry name" value="DNA_helicase_DnaB-like_N"/>
</dbReference>
<organism evidence="5 6">
    <name type="scientific">Streptomyces camponoticapitis</name>
    <dbReference type="NCBI Taxonomy" id="1616125"/>
    <lineage>
        <taxon>Bacteria</taxon>
        <taxon>Bacillati</taxon>
        <taxon>Actinomycetota</taxon>
        <taxon>Actinomycetes</taxon>
        <taxon>Kitasatosporales</taxon>
        <taxon>Streptomycetaceae</taxon>
        <taxon>Streptomyces</taxon>
    </lineage>
</organism>
<proteinExistence type="predicted"/>
<evidence type="ECO:0000313" key="6">
    <source>
        <dbReference type="Proteomes" id="UP000660265"/>
    </source>
</evidence>
<dbReference type="InterPro" id="IPR036185">
    <property type="entry name" value="DNA_heli_DnaB-like_N_sf"/>
</dbReference>
<sequence length="351" mass="38006">MFHVEQALLGALLLEPHRAADLTGITAQAFSTAAHAALFTSIRSLPAPEPAEHATSTTWLNQVLTAADEQTRGLTTAYLHRLVQLCPQPRHAPAYARIIEAEHSRSQLRAAAHRLIQTALDTSLPHPVATTLAEAGAFTTVVDNIANRFPPHPGSLPRTPTTPVAVHDEEANEEEQVLLAAATARPASVERMRWLTPGDFTHPLHAGLWQCLTTMARRGTPIDPVTVRWEAQHHGLLTHGTEPAGALSFLGEPSGCDPQYWGERILQRSLLHIAQNTGRTVETLTHDPATTTYQLIVGARRALADLNTVRTRWHLATTPPQVNTPTQARTSAPPRAGPPPTTAPPAVRASR</sequence>
<keyword evidence="1" id="KW-0235">DNA replication</keyword>
<name>A0ABQ2EWT2_9ACTN</name>
<keyword evidence="6" id="KW-1185">Reference proteome</keyword>
<gene>
    <name evidence="5" type="ORF">GCM10011583_70370</name>
</gene>
<feature type="domain" description="DNA helicase DnaB-like N-terminal" evidence="4">
    <location>
        <begin position="171"/>
        <end position="239"/>
    </location>
</feature>
<evidence type="ECO:0000256" key="1">
    <source>
        <dbReference type="ARBA" id="ARBA00022705"/>
    </source>
</evidence>
<comment type="caution">
    <text evidence="5">The sequence shown here is derived from an EMBL/GenBank/DDBJ whole genome shotgun (WGS) entry which is preliminary data.</text>
</comment>
<evidence type="ECO:0000313" key="5">
    <source>
        <dbReference type="EMBL" id="GGK28305.1"/>
    </source>
</evidence>
<dbReference type="Proteomes" id="UP000660265">
    <property type="component" value="Unassembled WGS sequence"/>
</dbReference>
<protein>
    <recommendedName>
        <fullName evidence="4">DNA helicase DnaB-like N-terminal domain-containing protein</fullName>
    </recommendedName>
</protein>
<evidence type="ECO:0000256" key="2">
    <source>
        <dbReference type="ARBA" id="ARBA00023125"/>
    </source>
</evidence>
<dbReference type="Pfam" id="PF00772">
    <property type="entry name" value="DnaB"/>
    <property type="match status" value="2"/>
</dbReference>
<feature type="compositionally biased region" description="Polar residues" evidence="3">
    <location>
        <begin position="318"/>
        <end position="327"/>
    </location>
</feature>
<dbReference type="InterPro" id="IPR016136">
    <property type="entry name" value="DNA_helicase_N/primase_C"/>
</dbReference>
<evidence type="ECO:0000259" key="4">
    <source>
        <dbReference type="Pfam" id="PF00772"/>
    </source>
</evidence>
<evidence type="ECO:0000256" key="3">
    <source>
        <dbReference type="SAM" id="MobiDB-lite"/>
    </source>
</evidence>
<dbReference type="SUPFAM" id="SSF48024">
    <property type="entry name" value="N-terminal domain of DnaB helicase"/>
    <property type="match status" value="2"/>
</dbReference>
<feature type="region of interest" description="Disordered" evidence="3">
    <location>
        <begin position="315"/>
        <end position="351"/>
    </location>
</feature>
<dbReference type="PANTHER" id="PTHR30153:SF2">
    <property type="entry name" value="REPLICATIVE DNA HELICASE"/>
    <property type="match status" value="1"/>
</dbReference>
<dbReference type="EMBL" id="BMMV01000036">
    <property type="protein sequence ID" value="GGK28305.1"/>
    <property type="molecule type" value="Genomic_DNA"/>
</dbReference>
<dbReference type="Gene3D" id="1.10.860.10">
    <property type="entry name" value="DNAb Helicase, Chain A"/>
    <property type="match status" value="2"/>
</dbReference>
<accession>A0ABQ2EWT2</accession>